<dbReference type="GO" id="GO:0015074">
    <property type="term" value="P:DNA integration"/>
    <property type="evidence" value="ECO:0007669"/>
    <property type="project" value="InterPro"/>
</dbReference>
<feature type="region of interest" description="Disordered" evidence="1">
    <location>
        <begin position="336"/>
        <end position="355"/>
    </location>
</feature>
<accession>A0A803QJK9</accession>
<dbReference type="EnsemblPlants" id="evm.model.10.1399">
    <property type="protein sequence ID" value="cds.evm.model.10.1399"/>
    <property type="gene ID" value="evm.TU.10.1399"/>
</dbReference>
<dbReference type="GO" id="GO:0003676">
    <property type="term" value="F:nucleic acid binding"/>
    <property type="evidence" value="ECO:0007669"/>
    <property type="project" value="InterPro"/>
</dbReference>
<dbReference type="PANTHER" id="PTHR47481:SF30">
    <property type="entry name" value="CCHC-TYPE DOMAIN-CONTAINING PROTEIN"/>
    <property type="match status" value="1"/>
</dbReference>
<dbReference type="EMBL" id="UZAU01000821">
    <property type="status" value="NOT_ANNOTATED_CDS"/>
    <property type="molecule type" value="Genomic_DNA"/>
</dbReference>
<name>A0A803QJK9_CANSA</name>
<dbReference type="Pfam" id="PF14223">
    <property type="entry name" value="Retrotran_gag_2"/>
    <property type="match status" value="1"/>
</dbReference>
<dbReference type="AlphaFoldDB" id="A0A803QJK9"/>
<evidence type="ECO:0000313" key="4">
    <source>
        <dbReference type="Proteomes" id="UP000596661"/>
    </source>
</evidence>
<dbReference type="PROSITE" id="PS50994">
    <property type="entry name" value="INTEGRASE"/>
    <property type="match status" value="1"/>
</dbReference>
<proteinExistence type="predicted"/>
<reference evidence="3" key="1">
    <citation type="submission" date="2021-03" db="UniProtKB">
        <authorList>
            <consortium name="EnsemblPlants"/>
        </authorList>
    </citation>
    <scope>IDENTIFICATION</scope>
</reference>
<dbReference type="Gene3D" id="3.30.420.10">
    <property type="entry name" value="Ribonuclease H-like superfamily/Ribonuclease H"/>
    <property type="match status" value="1"/>
</dbReference>
<dbReference type="SUPFAM" id="SSF53098">
    <property type="entry name" value="Ribonuclease H-like"/>
    <property type="match status" value="1"/>
</dbReference>
<dbReference type="InterPro" id="IPR001584">
    <property type="entry name" value="Integrase_cat-core"/>
</dbReference>
<organism evidence="3 4">
    <name type="scientific">Cannabis sativa</name>
    <name type="common">Hemp</name>
    <name type="synonym">Marijuana</name>
    <dbReference type="NCBI Taxonomy" id="3483"/>
    <lineage>
        <taxon>Eukaryota</taxon>
        <taxon>Viridiplantae</taxon>
        <taxon>Streptophyta</taxon>
        <taxon>Embryophyta</taxon>
        <taxon>Tracheophyta</taxon>
        <taxon>Spermatophyta</taxon>
        <taxon>Magnoliopsida</taxon>
        <taxon>eudicotyledons</taxon>
        <taxon>Gunneridae</taxon>
        <taxon>Pentapetalae</taxon>
        <taxon>rosids</taxon>
        <taxon>fabids</taxon>
        <taxon>Rosales</taxon>
        <taxon>Cannabaceae</taxon>
        <taxon>Cannabis</taxon>
    </lineage>
</organism>
<evidence type="ECO:0000313" key="3">
    <source>
        <dbReference type="EnsemblPlants" id="cds.evm.model.10.1399"/>
    </source>
</evidence>
<dbReference type="Proteomes" id="UP000596661">
    <property type="component" value="Unassembled WGS sequence"/>
</dbReference>
<dbReference type="Pfam" id="PF00665">
    <property type="entry name" value="rve"/>
    <property type="match status" value="1"/>
</dbReference>
<dbReference type="Pfam" id="PF13976">
    <property type="entry name" value="gag_pre-integrs"/>
    <property type="match status" value="1"/>
</dbReference>
<evidence type="ECO:0000259" key="2">
    <source>
        <dbReference type="PROSITE" id="PS50994"/>
    </source>
</evidence>
<dbReference type="Gramene" id="evm.model.10.1399">
    <property type="protein sequence ID" value="cds.evm.model.10.1399"/>
    <property type="gene ID" value="evm.TU.10.1399"/>
</dbReference>
<protein>
    <recommendedName>
        <fullName evidence="2">Integrase catalytic domain-containing protein</fullName>
    </recommendedName>
</protein>
<keyword evidence="4" id="KW-1185">Reference proteome</keyword>
<feature type="domain" description="Integrase catalytic" evidence="2">
    <location>
        <begin position="428"/>
        <end position="540"/>
    </location>
</feature>
<dbReference type="InterPro" id="IPR012337">
    <property type="entry name" value="RNaseH-like_sf"/>
</dbReference>
<sequence>MVYQSFTCSFTEHSSAINNGASSNPPGISQQFNLPKTNLVSFSHSLSVRLDEFNYLPWKYQVLAAIKGSRLQRFLEPNQALLQFITVEDQTANTVNPEYEDWEQQDNILVSWLLSSMSEKVLTRMVGSDSAAQIWINLCEYYTSLNRAKIGQYKTLLRNTKMQASLNDYLLKIKSVIDTLASIGHPTSAHDHIEAIFNGLPTEYNVFITSVNTRTDPYSVAEIEALPQCQLCHKLKHTVQQCFYGFDKSFTGPESFQNIQGNHSANIVEIQAYYATHEIVNDLDWYPDSGATNHLTPNELNLNTSNTYLGEQQVHWAMEQLENGLYKFDSHQLNLLNSHNKQPSPSPPSSSKTPVAFTHCNSSSLSDVHDSFPLWHKRLGHPHYRTVQHVLTASNIKTSNKNNDFSKLCSACCLGKHHKLPFPTSTTVYTTPLQLLHSDLWGPAPINSASGYRYYINFVDAFSRHTWIYMLRTKNGALNTFITFKTQVELQLGLPIKQIQSDWGGEYQAFTQFLQQSGIVHKVSCPHMNKMEWLNESIGT</sequence>
<dbReference type="InterPro" id="IPR025724">
    <property type="entry name" value="GAG-pre-integrase_dom"/>
</dbReference>
<evidence type="ECO:0000256" key="1">
    <source>
        <dbReference type="SAM" id="MobiDB-lite"/>
    </source>
</evidence>
<dbReference type="InterPro" id="IPR036397">
    <property type="entry name" value="RNaseH_sf"/>
</dbReference>
<dbReference type="OMA" id="WINLCEY"/>
<dbReference type="PANTHER" id="PTHR47481">
    <property type="match status" value="1"/>
</dbReference>